<organism evidence="6 7">
    <name type="scientific">Bimuria novae-zelandiae CBS 107.79</name>
    <dbReference type="NCBI Taxonomy" id="1447943"/>
    <lineage>
        <taxon>Eukaryota</taxon>
        <taxon>Fungi</taxon>
        <taxon>Dikarya</taxon>
        <taxon>Ascomycota</taxon>
        <taxon>Pezizomycotina</taxon>
        <taxon>Dothideomycetes</taxon>
        <taxon>Pleosporomycetidae</taxon>
        <taxon>Pleosporales</taxon>
        <taxon>Massarineae</taxon>
        <taxon>Didymosphaeriaceae</taxon>
        <taxon>Bimuria</taxon>
    </lineage>
</organism>
<gene>
    <name evidence="6" type="ORF">BU23DRAFT_630213</name>
</gene>
<feature type="signal peptide" evidence="4">
    <location>
        <begin position="1"/>
        <end position="20"/>
    </location>
</feature>
<dbReference type="AlphaFoldDB" id="A0A6A5VGR6"/>
<feature type="domain" description="Pectate lyase" evidence="5">
    <location>
        <begin position="23"/>
        <end position="194"/>
    </location>
</feature>
<evidence type="ECO:0000259" key="5">
    <source>
        <dbReference type="SMART" id="SM00656"/>
    </source>
</evidence>
<protein>
    <submittedName>
        <fullName evidence="6">Pectin lyase-like protein</fullName>
    </submittedName>
</protein>
<dbReference type="PANTHER" id="PTHR31683:SF18">
    <property type="entry name" value="PECTATE LYASE 21-RELATED"/>
    <property type="match status" value="1"/>
</dbReference>
<dbReference type="OrthoDB" id="1637350at2759"/>
<dbReference type="SMART" id="SM00656">
    <property type="entry name" value="Amb_all"/>
    <property type="match status" value="1"/>
</dbReference>
<dbReference type="PANTHER" id="PTHR31683">
    <property type="entry name" value="PECTATE LYASE 18-RELATED"/>
    <property type="match status" value="1"/>
</dbReference>
<feature type="chain" id="PRO_5025566739" evidence="4">
    <location>
        <begin position="21"/>
        <end position="269"/>
    </location>
</feature>
<dbReference type="InterPro" id="IPR012334">
    <property type="entry name" value="Pectin_lyas_fold"/>
</dbReference>
<keyword evidence="7" id="KW-1185">Reference proteome</keyword>
<dbReference type="Gene3D" id="2.160.20.10">
    <property type="entry name" value="Single-stranded right-handed beta-helix, Pectin lyase-like"/>
    <property type="match status" value="2"/>
</dbReference>
<evidence type="ECO:0000256" key="3">
    <source>
        <dbReference type="ARBA" id="ARBA00023239"/>
    </source>
</evidence>
<accession>A0A6A5VGR6</accession>
<dbReference type="InterPro" id="IPR045032">
    <property type="entry name" value="PEL"/>
</dbReference>
<dbReference type="EMBL" id="ML976667">
    <property type="protein sequence ID" value="KAF1976384.1"/>
    <property type="molecule type" value="Genomic_DNA"/>
</dbReference>
<dbReference type="Proteomes" id="UP000800036">
    <property type="component" value="Unassembled WGS sequence"/>
</dbReference>
<keyword evidence="3 6" id="KW-0456">Lyase</keyword>
<evidence type="ECO:0000256" key="4">
    <source>
        <dbReference type="SAM" id="SignalP"/>
    </source>
</evidence>
<evidence type="ECO:0000313" key="6">
    <source>
        <dbReference type="EMBL" id="KAF1976384.1"/>
    </source>
</evidence>
<keyword evidence="2 4" id="KW-0732">Signal</keyword>
<evidence type="ECO:0000313" key="7">
    <source>
        <dbReference type="Proteomes" id="UP000800036"/>
    </source>
</evidence>
<dbReference type="GO" id="GO:0030570">
    <property type="term" value="F:pectate lyase activity"/>
    <property type="evidence" value="ECO:0007669"/>
    <property type="project" value="InterPro"/>
</dbReference>
<sequence length="269" mass="29654">MKPTLLSFLFLLFSALEVTCTDSGVNGFASANGGTTGGGSAVAVTVTTAADLKEAAGTPGAKVIIHRQWYNRCQQHHISDQQQDHNRCRRNRHPLSHVWYDHLAIRDASDGLLDITLQSDYHTVSWCKFWYTNSSLPHRLANLHIQERMPRVMCGGAHIYNNYHTFWGNNYAIGFGSYGSVAILNNYFNGTQDPHRFLHDVYADGETEGSIYDGTIGVRDEGKKGSRDVAGQEGSRYRPVTTPYAYALDAAEAVPELVRACAGPRASSV</sequence>
<comment type="similarity">
    <text evidence="1">Belongs to the polysaccharide lyase 1 family.</text>
</comment>
<name>A0A6A5VGR6_9PLEO</name>
<proteinExistence type="inferred from homology"/>
<dbReference type="InterPro" id="IPR002022">
    <property type="entry name" value="Pec_lyase"/>
</dbReference>
<evidence type="ECO:0000256" key="2">
    <source>
        <dbReference type="ARBA" id="ARBA00022729"/>
    </source>
</evidence>
<dbReference type="InterPro" id="IPR011050">
    <property type="entry name" value="Pectin_lyase_fold/virulence"/>
</dbReference>
<evidence type="ECO:0000256" key="1">
    <source>
        <dbReference type="ARBA" id="ARBA00010980"/>
    </source>
</evidence>
<dbReference type="SUPFAM" id="SSF51126">
    <property type="entry name" value="Pectin lyase-like"/>
    <property type="match status" value="1"/>
</dbReference>
<reference evidence="6" key="1">
    <citation type="journal article" date="2020" name="Stud. Mycol.">
        <title>101 Dothideomycetes genomes: a test case for predicting lifestyles and emergence of pathogens.</title>
        <authorList>
            <person name="Haridas S."/>
            <person name="Albert R."/>
            <person name="Binder M."/>
            <person name="Bloem J."/>
            <person name="Labutti K."/>
            <person name="Salamov A."/>
            <person name="Andreopoulos B."/>
            <person name="Baker S."/>
            <person name="Barry K."/>
            <person name="Bills G."/>
            <person name="Bluhm B."/>
            <person name="Cannon C."/>
            <person name="Castanera R."/>
            <person name="Culley D."/>
            <person name="Daum C."/>
            <person name="Ezra D."/>
            <person name="Gonzalez J."/>
            <person name="Henrissat B."/>
            <person name="Kuo A."/>
            <person name="Liang C."/>
            <person name="Lipzen A."/>
            <person name="Lutzoni F."/>
            <person name="Magnuson J."/>
            <person name="Mondo S."/>
            <person name="Nolan M."/>
            <person name="Ohm R."/>
            <person name="Pangilinan J."/>
            <person name="Park H.-J."/>
            <person name="Ramirez L."/>
            <person name="Alfaro M."/>
            <person name="Sun H."/>
            <person name="Tritt A."/>
            <person name="Yoshinaga Y."/>
            <person name="Zwiers L.-H."/>
            <person name="Turgeon B."/>
            <person name="Goodwin S."/>
            <person name="Spatafora J."/>
            <person name="Crous P."/>
            <person name="Grigoriev I."/>
        </authorList>
    </citation>
    <scope>NUCLEOTIDE SEQUENCE</scope>
    <source>
        <strain evidence="6">CBS 107.79</strain>
    </source>
</reference>